<protein>
    <recommendedName>
        <fullName evidence="13">Peptidase A1 domain-containing protein</fullName>
    </recommendedName>
</protein>
<dbReference type="InterPro" id="IPR001461">
    <property type="entry name" value="Aspartic_peptidase_A1"/>
</dbReference>
<dbReference type="EMBL" id="KN847552">
    <property type="protein sequence ID" value="KIW01875.1"/>
    <property type="molecule type" value="Genomic_DNA"/>
</dbReference>
<evidence type="ECO:0000256" key="4">
    <source>
        <dbReference type="ARBA" id="ARBA00022670"/>
    </source>
</evidence>
<dbReference type="PANTHER" id="PTHR47966:SF23">
    <property type="entry name" value="ASPARTIC ENDOPEPTIDASE, PUTATIVE (AFU_ORTHOLOGUE AFUA_2G15950)-RELATED"/>
    <property type="match status" value="1"/>
</dbReference>
<dbReference type="VEuPathDB" id="FungiDB:PV09_06723"/>
<evidence type="ECO:0000256" key="12">
    <source>
        <dbReference type="SAM" id="SignalP"/>
    </source>
</evidence>
<keyword evidence="9" id="KW-0325">Glycoprotein</keyword>
<sequence length="407" mass="42557">MHSLRTVLFLVSLFAAVALSAPAPARTLNKRSFTHYVKRSINRRDPTAGPRAMAAAYRKFGFSMPARAANTTASSNATGSGTGTVQAVPEANAAEYLSPVNIGGQTVTLDFDTGSSDLWVFSTALSQRTIGQHTAFDPNKSQTFKLLQGSTWQISYGDGSGAAGIVGTDTVNIGGATATSQAVELATAVSQSFVQDTQNDGLVGLAFSKLNTVKPTQQTTFFDTVMPQLAMPVFSVDLRNDSTGSYTFGAIDQTKFQGQLTTVPVNSSSGFWQVTSPAVMIGNQKVTNPNASPAIADTGTSLLLVDDAVANAYYSKVQGATNDATVGGFTYPCNAALPDFGVNIGPNYMAVVPGSGITFAQVDANTCFGGVQSNGGSNLQIYGDVMFRSQYVVFDGQNKALMIAPKA</sequence>
<evidence type="ECO:0000259" key="13">
    <source>
        <dbReference type="PROSITE" id="PS51767"/>
    </source>
</evidence>
<keyword evidence="3" id="KW-0964">Secreted</keyword>
<comment type="subcellular location">
    <subcellularLocation>
        <location evidence="1">Secreted</location>
    </subcellularLocation>
</comment>
<dbReference type="Gene3D" id="2.40.70.10">
    <property type="entry name" value="Acid Proteases"/>
    <property type="match status" value="2"/>
</dbReference>
<evidence type="ECO:0000313" key="14">
    <source>
        <dbReference type="EMBL" id="KIW01875.1"/>
    </source>
</evidence>
<dbReference type="GO" id="GO:0004190">
    <property type="term" value="F:aspartic-type endopeptidase activity"/>
    <property type="evidence" value="ECO:0007669"/>
    <property type="project" value="UniProtKB-KW"/>
</dbReference>
<keyword evidence="5 12" id="KW-0732">Signal</keyword>
<dbReference type="InterPro" id="IPR034163">
    <property type="entry name" value="Aspergillopepsin-like_cat_dom"/>
</dbReference>
<evidence type="ECO:0000256" key="2">
    <source>
        <dbReference type="ARBA" id="ARBA00007447"/>
    </source>
</evidence>
<evidence type="ECO:0000256" key="3">
    <source>
        <dbReference type="ARBA" id="ARBA00022525"/>
    </source>
</evidence>
<dbReference type="PRINTS" id="PR00792">
    <property type="entry name" value="PEPSIN"/>
</dbReference>
<feature type="active site" evidence="10">
    <location>
        <position position="112"/>
    </location>
</feature>
<dbReference type="STRING" id="253628.A0A0D2A5Q6"/>
<comment type="similarity">
    <text evidence="2 11">Belongs to the peptidase A1 family.</text>
</comment>
<gene>
    <name evidence="14" type="ORF">PV09_06723</name>
</gene>
<evidence type="ECO:0000313" key="15">
    <source>
        <dbReference type="Proteomes" id="UP000053259"/>
    </source>
</evidence>
<evidence type="ECO:0000256" key="9">
    <source>
        <dbReference type="ARBA" id="ARBA00023180"/>
    </source>
</evidence>
<dbReference type="OrthoDB" id="2747330at2759"/>
<dbReference type="GeneID" id="27314696"/>
<proteinExistence type="inferred from homology"/>
<feature type="domain" description="Peptidase A1" evidence="13">
    <location>
        <begin position="96"/>
        <end position="404"/>
    </location>
</feature>
<dbReference type="PROSITE" id="PS00141">
    <property type="entry name" value="ASP_PROTEASE"/>
    <property type="match status" value="2"/>
</dbReference>
<dbReference type="InterPro" id="IPR001969">
    <property type="entry name" value="Aspartic_peptidase_AS"/>
</dbReference>
<dbReference type="GO" id="GO:0005576">
    <property type="term" value="C:extracellular region"/>
    <property type="evidence" value="ECO:0007669"/>
    <property type="project" value="UniProtKB-SubCell"/>
</dbReference>
<accession>A0A0D2A5Q6</accession>
<name>A0A0D2A5Q6_9PEZI</name>
<keyword evidence="15" id="KW-1185">Reference proteome</keyword>
<dbReference type="InParanoid" id="A0A0D2A5Q6"/>
<dbReference type="Proteomes" id="UP000053259">
    <property type="component" value="Unassembled WGS sequence"/>
</dbReference>
<evidence type="ECO:0000256" key="6">
    <source>
        <dbReference type="ARBA" id="ARBA00022750"/>
    </source>
</evidence>
<dbReference type="AlphaFoldDB" id="A0A0D2A5Q6"/>
<dbReference type="FunFam" id="2.40.70.10:FF:000026">
    <property type="entry name" value="Endothiapepsin"/>
    <property type="match status" value="1"/>
</dbReference>
<keyword evidence="8" id="KW-0865">Zymogen</keyword>
<evidence type="ECO:0000256" key="8">
    <source>
        <dbReference type="ARBA" id="ARBA00023145"/>
    </source>
</evidence>
<evidence type="ECO:0000256" key="1">
    <source>
        <dbReference type="ARBA" id="ARBA00004613"/>
    </source>
</evidence>
<dbReference type="RefSeq" id="XP_016211744.1">
    <property type="nucleotide sequence ID" value="XM_016360405.1"/>
</dbReference>
<keyword evidence="7 11" id="KW-0378">Hydrolase</keyword>
<feature type="signal peptide" evidence="12">
    <location>
        <begin position="1"/>
        <end position="20"/>
    </location>
</feature>
<evidence type="ECO:0000256" key="5">
    <source>
        <dbReference type="ARBA" id="ARBA00022729"/>
    </source>
</evidence>
<evidence type="ECO:0000256" key="7">
    <source>
        <dbReference type="ARBA" id="ARBA00022801"/>
    </source>
</evidence>
<dbReference type="CDD" id="cd06097">
    <property type="entry name" value="Aspergillopepsin_like"/>
    <property type="match status" value="1"/>
</dbReference>
<evidence type="ECO:0000256" key="11">
    <source>
        <dbReference type="RuleBase" id="RU000454"/>
    </source>
</evidence>
<keyword evidence="4 11" id="KW-0645">Protease</keyword>
<dbReference type="InterPro" id="IPR021109">
    <property type="entry name" value="Peptidase_aspartic_dom_sf"/>
</dbReference>
<dbReference type="GO" id="GO:0006508">
    <property type="term" value="P:proteolysis"/>
    <property type="evidence" value="ECO:0007669"/>
    <property type="project" value="UniProtKB-KW"/>
</dbReference>
<dbReference type="PANTHER" id="PTHR47966">
    <property type="entry name" value="BETA-SITE APP-CLEAVING ENZYME, ISOFORM A-RELATED"/>
    <property type="match status" value="1"/>
</dbReference>
<evidence type="ECO:0000256" key="10">
    <source>
        <dbReference type="PIRSR" id="PIRSR601461-1"/>
    </source>
</evidence>
<dbReference type="Pfam" id="PF00026">
    <property type="entry name" value="Asp"/>
    <property type="match status" value="1"/>
</dbReference>
<feature type="chain" id="PRO_5002238182" description="Peptidase A1 domain-containing protein" evidence="12">
    <location>
        <begin position="21"/>
        <end position="407"/>
    </location>
</feature>
<dbReference type="PROSITE" id="PS51767">
    <property type="entry name" value="PEPTIDASE_A1"/>
    <property type="match status" value="1"/>
</dbReference>
<dbReference type="SUPFAM" id="SSF50630">
    <property type="entry name" value="Acid proteases"/>
    <property type="match status" value="1"/>
</dbReference>
<dbReference type="InterPro" id="IPR033121">
    <property type="entry name" value="PEPTIDASE_A1"/>
</dbReference>
<dbReference type="HOGENOM" id="CLU_013253_0_0_1"/>
<organism evidence="14 15">
    <name type="scientific">Verruconis gallopava</name>
    <dbReference type="NCBI Taxonomy" id="253628"/>
    <lineage>
        <taxon>Eukaryota</taxon>
        <taxon>Fungi</taxon>
        <taxon>Dikarya</taxon>
        <taxon>Ascomycota</taxon>
        <taxon>Pezizomycotina</taxon>
        <taxon>Dothideomycetes</taxon>
        <taxon>Pleosporomycetidae</taxon>
        <taxon>Venturiales</taxon>
        <taxon>Sympoventuriaceae</taxon>
        <taxon>Verruconis</taxon>
    </lineage>
</organism>
<reference evidence="14 15" key="1">
    <citation type="submission" date="2015-01" db="EMBL/GenBank/DDBJ databases">
        <title>The Genome Sequence of Ochroconis gallopava CBS43764.</title>
        <authorList>
            <consortium name="The Broad Institute Genomics Platform"/>
            <person name="Cuomo C."/>
            <person name="de Hoog S."/>
            <person name="Gorbushina A."/>
            <person name="Stielow B."/>
            <person name="Teixiera M."/>
            <person name="Abouelleil A."/>
            <person name="Chapman S.B."/>
            <person name="Priest M."/>
            <person name="Young S.K."/>
            <person name="Wortman J."/>
            <person name="Nusbaum C."/>
            <person name="Birren B."/>
        </authorList>
    </citation>
    <scope>NUCLEOTIDE SEQUENCE [LARGE SCALE GENOMIC DNA]</scope>
    <source>
        <strain evidence="14 15">CBS 43764</strain>
    </source>
</reference>
<feature type="active site" evidence="10">
    <location>
        <position position="297"/>
    </location>
</feature>
<keyword evidence="6 11" id="KW-0064">Aspartyl protease</keyword>